<proteinExistence type="inferred from homology"/>
<keyword evidence="4" id="KW-0813">Transport</keyword>
<comment type="subcellular location">
    <subcellularLocation>
        <location evidence="1">Golgi apparatus membrane</location>
        <topology evidence="1">Peripheral membrane protein</topology>
    </subcellularLocation>
</comment>
<evidence type="ECO:0000256" key="4">
    <source>
        <dbReference type="ARBA" id="ARBA00022448"/>
    </source>
</evidence>
<feature type="compositionally biased region" description="Polar residues" evidence="9">
    <location>
        <begin position="385"/>
        <end position="429"/>
    </location>
</feature>
<sequence>MYDSFKDPNFDVDDWINKNIDYKESENVKHYEDAANQLLIRLQMNSRDISQTTDQNIRGLVDALPQAMAKLKHISDSVNDLSSSLRLLTNSGYKFKSDNAAPDKISELSNLKIKRDRLKDASDKLQHGIDIETDLQQLQASAAIGDLKSVCERYKNVSIASESLSSISKFDSIKNSLSSIQKTLGNRINPELNSACLRMNSDTFSRYTLYSQQIGLKDLPLDSIFKTFRQQIDKERVSYDCDPPLPITDWLPMCLKKCNDYLSNFSKWTVSLTTIKAEENSRLSFRNKSLSLNPVLPIDSKIITDELLRIFEDVISPSIDSHAKTFLTTSKFDDLATIVGMIRDFTTNIIHNNNIFKGNITRIQNQFPEALKIFLNSSLPKSTIQNHQTLPKSSTSGNLSKQQQFPSPSRSTEFLTSKNTKSSNIISTSDKSDNETALKSDNYDPKMLEICTAISSRALEWIKVLARDPTNCIDFIGNYMNQVINIFTFELQYHLEEESHNASSSKPPPSGLPLPTQKNTNSSSDDNNRQTMFISNLLVLYMNQVSQEKKLKTFEINARTIKNDFSSPSIQCVKDVIEHKILSVMSMKSLQLLNGLHNEKGWNASNTDQNDLADSEFSSFSNIALDQSLYVKEISNSIMQMLQTLTQGSALSSDMIRKWTTKTAETVVTAYAKEIAAIPKLSKSGQEQLKTDIDYLLNLLSVMELDGGKDLPGILAVLNADEKERKNVLSKSDMSPDIARGIQTSLSIA</sequence>
<gene>
    <name evidence="10" type="ORF">M9Y10_008463</name>
</gene>
<dbReference type="Pfam" id="PF10191">
    <property type="entry name" value="COG7"/>
    <property type="match status" value="2"/>
</dbReference>
<comment type="caution">
    <text evidence="10">The sequence shown here is derived from an EMBL/GenBank/DDBJ whole genome shotgun (WGS) entry which is preliminary data.</text>
</comment>
<keyword evidence="5" id="KW-0653">Protein transport</keyword>
<dbReference type="EMBL" id="JAPFFF010000014">
    <property type="protein sequence ID" value="KAK8870577.1"/>
    <property type="molecule type" value="Genomic_DNA"/>
</dbReference>
<accession>A0ABR2J001</accession>
<keyword evidence="6" id="KW-0333">Golgi apparatus</keyword>
<dbReference type="InterPro" id="IPR019335">
    <property type="entry name" value="COG7"/>
</dbReference>
<evidence type="ECO:0000313" key="10">
    <source>
        <dbReference type="EMBL" id="KAK8870577.1"/>
    </source>
</evidence>
<evidence type="ECO:0000256" key="5">
    <source>
        <dbReference type="ARBA" id="ARBA00022927"/>
    </source>
</evidence>
<reference evidence="10 11" key="1">
    <citation type="submission" date="2024-04" db="EMBL/GenBank/DDBJ databases">
        <title>Tritrichomonas musculus Genome.</title>
        <authorList>
            <person name="Alves-Ferreira E."/>
            <person name="Grigg M."/>
            <person name="Lorenzi H."/>
            <person name="Galac M."/>
        </authorList>
    </citation>
    <scope>NUCLEOTIDE SEQUENCE [LARGE SCALE GENOMIC DNA]</scope>
    <source>
        <strain evidence="10 11">EAF2021</strain>
    </source>
</reference>
<evidence type="ECO:0000256" key="2">
    <source>
        <dbReference type="ARBA" id="ARBA00005831"/>
    </source>
</evidence>
<dbReference type="PANTHER" id="PTHR21443">
    <property type="entry name" value="CONSERVED OLIGOMERIC GOLGI COMPLEX COMPONENT 7"/>
    <property type="match status" value="1"/>
</dbReference>
<evidence type="ECO:0000256" key="8">
    <source>
        <dbReference type="ARBA" id="ARBA00031345"/>
    </source>
</evidence>
<protein>
    <recommendedName>
        <fullName evidence="3">Conserved oligomeric Golgi complex subunit 7</fullName>
    </recommendedName>
    <alternativeName>
        <fullName evidence="8">Component of oligomeric Golgi complex 7</fullName>
    </alternativeName>
</protein>
<feature type="compositionally biased region" description="Basic and acidic residues" evidence="9">
    <location>
        <begin position="430"/>
        <end position="439"/>
    </location>
</feature>
<evidence type="ECO:0000256" key="3">
    <source>
        <dbReference type="ARBA" id="ARBA00020984"/>
    </source>
</evidence>
<keyword evidence="7" id="KW-0472">Membrane</keyword>
<dbReference type="PANTHER" id="PTHR21443:SF0">
    <property type="entry name" value="CONSERVED OLIGOMERIC GOLGI COMPLEX SUBUNIT 7"/>
    <property type="match status" value="1"/>
</dbReference>
<keyword evidence="11" id="KW-1185">Reference proteome</keyword>
<comment type="similarity">
    <text evidence="2">Belongs to the COG7 family.</text>
</comment>
<feature type="compositionally biased region" description="Polar residues" evidence="9">
    <location>
        <begin position="516"/>
        <end position="528"/>
    </location>
</feature>
<organism evidence="10 11">
    <name type="scientific">Tritrichomonas musculus</name>
    <dbReference type="NCBI Taxonomy" id="1915356"/>
    <lineage>
        <taxon>Eukaryota</taxon>
        <taxon>Metamonada</taxon>
        <taxon>Parabasalia</taxon>
        <taxon>Tritrichomonadida</taxon>
        <taxon>Tritrichomonadidae</taxon>
        <taxon>Tritrichomonas</taxon>
    </lineage>
</organism>
<evidence type="ECO:0000256" key="9">
    <source>
        <dbReference type="SAM" id="MobiDB-lite"/>
    </source>
</evidence>
<name>A0ABR2J001_9EUKA</name>
<feature type="region of interest" description="Disordered" evidence="9">
    <location>
        <begin position="498"/>
        <end position="528"/>
    </location>
</feature>
<evidence type="ECO:0000256" key="6">
    <source>
        <dbReference type="ARBA" id="ARBA00023034"/>
    </source>
</evidence>
<evidence type="ECO:0000256" key="1">
    <source>
        <dbReference type="ARBA" id="ARBA00004395"/>
    </source>
</evidence>
<evidence type="ECO:0000256" key="7">
    <source>
        <dbReference type="ARBA" id="ARBA00023136"/>
    </source>
</evidence>
<feature type="region of interest" description="Disordered" evidence="9">
    <location>
        <begin position="385"/>
        <end position="439"/>
    </location>
</feature>
<dbReference type="Proteomes" id="UP001470230">
    <property type="component" value="Unassembled WGS sequence"/>
</dbReference>
<evidence type="ECO:0000313" key="11">
    <source>
        <dbReference type="Proteomes" id="UP001470230"/>
    </source>
</evidence>